<dbReference type="InterPro" id="IPR044855">
    <property type="entry name" value="CoA-Trfase_III_dom3_sf"/>
</dbReference>
<dbReference type="InterPro" id="IPR003673">
    <property type="entry name" value="CoA-Trfase_fam_III"/>
</dbReference>
<dbReference type="PANTHER" id="PTHR48207">
    <property type="entry name" value="SUCCINATE--HYDROXYMETHYLGLUTARATE COA-TRANSFERASE"/>
    <property type="match status" value="1"/>
</dbReference>
<name>A0ABS8Z9G9_9PSEU</name>
<organism evidence="2 3">
    <name type="scientific">Kibdelosporangium philippinense</name>
    <dbReference type="NCBI Taxonomy" id="211113"/>
    <lineage>
        <taxon>Bacteria</taxon>
        <taxon>Bacillati</taxon>
        <taxon>Actinomycetota</taxon>
        <taxon>Actinomycetes</taxon>
        <taxon>Pseudonocardiales</taxon>
        <taxon>Pseudonocardiaceae</taxon>
        <taxon>Kibdelosporangium</taxon>
    </lineage>
</organism>
<dbReference type="Pfam" id="PF02515">
    <property type="entry name" value="CoA_transf_3"/>
    <property type="match status" value="2"/>
</dbReference>
<gene>
    <name evidence="2" type="ORF">LWC34_17005</name>
</gene>
<evidence type="ECO:0000313" key="3">
    <source>
        <dbReference type="Proteomes" id="UP001521150"/>
    </source>
</evidence>
<keyword evidence="3" id="KW-1185">Reference proteome</keyword>
<dbReference type="InterPro" id="IPR023606">
    <property type="entry name" value="CoA-Trfase_III_dom_1_sf"/>
</dbReference>
<sequence length="580" mass="60463">MKSLRADAGVLRVGQESMLMQVSKEQVMPLAGMRAIVRGDSETARTCARQLRFLGAETSGESQAPSQLAAEIVVSDPLDSNPLRCQVSWAAHPDDHRIVDEFTAQAVCGVMHVNGRKTGRPTPLGVEYCGIVAGIAATQAILAGLFARRRGIPIHEASTSVAHATLMTLSQYLGAATADDAKVMDIQPGGPPFRSADGVLFHPEFTSGGAWADFWLSLGASGRAASAGWRAWSLLPVTATAALPDELVACMARHTLSELRQVATSVGASICPVRTLADRAADIGLASGKPIPAPWMITAVGALPRPAPPRNAVGDSLPLAGLQVVDITRRIQGPLSGRQLSLLGAAVCHVEPVGGDPFRDVPPAVGDCGVIVHSFVDGKEVVEFDLRDPAHRPGLRELTDAADVFLHNWAPGKAEGLQLTAADLRSTNPDLLYAVASGWGGQLGARPPAGIEWVVQAHTGVGQALLPPDSPPGYSLMTPVDAIGAMINAQAILAALLVRQADGRICDVESSLLTASTVLTTTELERAAAGLPQLPGPCVDIEDLPVTTDLATLGDDPYLAGCTSWNGCLTVSAPWSFSTG</sequence>
<proteinExistence type="predicted"/>
<evidence type="ECO:0000256" key="1">
    <source>
        <dbReference type="ARBA" id="ARBA00022679"/>
    </source>
</evidence>
<dbReference type="PANTHER" id="PTHR48207:SF4">
    <property type="entry name" value="BLL6097 PROTEIN"/>
    <property type="match status" value="1"/>
</dbReference>
<protein>
    <submittedName>
        <fullName evidence="2">CoA transferase</fullName>
    </submittedName>
</protein>
<dbReference type="InterPro" id="IPR050483">
    <property type="entry name" value="CoA-transferase_III_domain"/>
</dbReference>
<dbReference type="EMBL" id="JAJVCN010000001">
    <property type="protein sequence ID" value="MCE7004519.1"/>
    <property type="molecule type" value="Genomic_DNA"/>
</dbReference>
<evidence type="ECO:0000313" key="2">
    <source>
        <dbReference type="EMBL" id="MCE7004519.1"/>
    </source>
</evidence>
<keyword evidence="1 2" id="KW-0808">Transferase</keyword>
<accession>A0ABS8Z9G9</accession>
<dbReference type="RefSeq" id="WP_233726027.1">
    <property type="nucleotide sequence ID" value="NZ_JAJVCN010000001.1"/>
</dbReference>
<dbReference type="GO" id="GO:0016740">
    <property type="term" value="F:transferase activity"/>
    <property type="evidence" value="ECO:0007669"/>
    <property type="project" value="UniProtKB-KW"/>
</dbReference>
<reference evidence="2 3" key="1">
    <citation type="submission" date="2021-12" db="EMBL/GenBank/DDBJ databases">
        <title>Genome sequence of Kibdelosporangium philippinense ATCC 49844.</title>
        <authorList>
            <person name="Fedorov E.A."/>
            <person name="Omeragic M."/>
            <person name="Shalygina K.F."/>
            <person name="Maclea K.S."/>
        </authorList>
    </citation>
    <scope>NUCLEOTIDE SEQUENCE [LARGE SCALE GENOMIC DNA]</scope>
    <source>
        <strain evidence="2 3">ATCC 49844</strain>
    </source>
</reference>
<dbReference type="Gene3D" id="3.40.50.10540">
    <property type="entry name" value="Crotonobetainyl-coa:carnitine coa-transferase, domain 1"/>
    <property type="match status" value="2"/>
</dbReference>
<dbReference type="Proteomes" id="UP001521150">
    <property type="component" value="Unassembled WGS sequence"/>
</dbReference>
<dbReference type="Gene3D" id="3.30.1540.10">
    <property type="entry name" value="formyl-coa transferase, domain 3"/>
    <property type="match status" value="1"/>
</dbReference>
<dbReference type="SUPFAM" id="SSF89796">
    <property type="entry name" value="CoA-transferase family III (CaiB/BaiF)"/>
    <property type="match status" value="2"/>
</dbReference>
<comment type="caution">
    <text evidence="2">The sequence shown here is derived from an EMBL/GenBank/DDBJ whole genome shotgun (WGS) entry which is preliminary data.</text>
</comment>